<proteinExistence type="predicted"/>
<keyword evidence="2" id="KW-0732">Signal</keyword>
<feature type="region of interest" description="Disordered" evidence="1">
    <location>
        <begin position="150"/>
        <end position="215"/>
    </location>
</feature>
<dbReference type="STRING" id="400727.A0A2T7NRR2"/>
<protein>
    <submittedName>
        <fullName evidence="3">Uncharacterized protein</fullName>
    </submittedName>
</protein>
<evidence type="ECO:0000256" key="2">
    <source>
        <dbReference type="SAM" id="SignalP"/>
    </source>
</evidence>
<feature type="chain" id="PRO_5015508134" evidence="2">
    <location>
        <begin position="21"/>
        <end position="215"/>
    </location>
</feature>
<dbReference type="EMBL" id="PZQS01000010">
    <property type="protein sequence ID" value="PVD23846.1"/>
    <property type="molecule type" value="Genomic_DNA"/>
</dbReference>
<comment type="caution">
    <text evidence="3">The sequence shown here is derived from an EMBL/GenBank/DDBJ whole genome shotgun (WGS) entry which is preliminary data.</text>
</comment>
<evidence type="ECO:0000256" key="1">
    <source>
        <dbReference type="SAM" id="MobiDB-lite"/>
    </source>
</evidence>
<evidence type="ECO:0000313" key="3">
    <source>
        <dbReference type="EMBL" id="PVD23846.1"/>
    </source>
</evidence>
<accession>A0A2T7NRR2</accession>
<evidence type="ECO:0000313" key="4">
    <source>
        <dbReference type="Proteomes" id="UP000245119"/>
    </source>
</evidence>
<gene>
    <name evidence="3" type="ORF">C0Q70_17120</name>
</gene>
<dbReference type="Proteomes" id="UP000245119">
    <property type="component" value="Linkage Group LG10"/>
</dbReference>
<organism evidence="3 4">
    <name type="scientific">Pomacea canaliculata</name>
    <name type="common">Golden apple snail</name>
    <dbReference type="NCBI Taxonomy" id="400727"/>
    <lineage>
        <taxon>Eukaryota</taxon>
        <taxon>Metazoa</taxon>
        <taxon>Spiralia</taxon>
        <taxon>Lophotrochozoa</taxon>
        <taxon>Mollusca</taxon>
        <taxon>Gastropoda</taxon>
        <taxon>Caenogastropoda</taxon>
        <taxon>Architaenioglossa</taxon>
        <taxon>Ampullarioidea</taxon>
        <taxon>Ampullariidae</taxon>
        <taxon>Pomacea</taxon>
    </lineage>
</organism>
<sequence>MKVGNIRFCYTLACIGSVRAICGQFVGKVWKMCGQCVDGVRAICGQWADSVWAVCGQSMESVWAMCGKYVGKVWKVCGQCVDGVRAAKANEGTAQDGSSHWSSPSLAVYRPTHPLQLTAASIPGCCYIWRRQRPDGSRVVVDDLGDAPAEDAPVSRFRSKNKSVTDDTDVQRQPPGPAALTRGSSTVIKGRLLLRGKTSTDRRKNSGYVGGCGVG</sequence>
<reference evidence="3 4" key="1">
    <citation type="submission" date="2018-04" db="EMBL/GenBank/DDBJ databases">
        <title>The genome of golden apple snail Pomacea canaliculata provides insight into stress tolerance and invasive adaptation.</title>
        <authorList>
            <person name="Liu C."/>
            <person name="Liu B."/>
            <person name="Ren Y."/>
            <person name="Zhang Y."/>
            <person name="Wang H."/>
            <person name="Li S."/>
            <person name="Jiang F."/>
            <person name="Yin L."/>
            <person name="Zhang G."/>
            <person name="Qian W."/>
            <person name="Fan W."/>
        </authorList>
    </citation>
    <scope>NUCLEOTIDE SEQUENCE [LARGE SCALE GENOMIC DNA]</scope>
    <source>
        <strain evidence="3">SZHN2017</strain>
        <tissue evidence="3">Muscle</tissue>
    </source>
</reference>
<keyword evidence="4" id="KW-1185">Reference proteome</keyword>
<feature type="signal peptide" evidence="2">
    <location>
        <begin position="1"/>
        <end position="20"/>
    </location>
</feature>
<dbReference type="AlphaFoldDB" id="A0A2T7NRR2"/>
<name>A0A2T7NRR2_POMCA</name>